<reference evidence="2" key="1">
    <citation type="submission" date="2020-07" db="EMBL/GenBank/DDBJ databases">
        <title>Multicomponent nature underlies the extraordinary mechanical properties of spider dragline silk.</title>
        <authorList>
            <person name="Kono N."/>
            <person name="Nakamura H."/>
            <person name="Mori M."/>
            <person name="Yoshida Y."/>
            <person name="Ohtoshi R."/>
            <person name="Malay A.D."/>
            <person name="Moran D.A.P."/>
            <person name="Tomita M."/>
            <person name="Numata K."/>
            <person name="Arakawa K."/>
        </authorList>
    </citation>
    <scope>NUCLEOTIDE SEQUENCE</scope>
</reference>
<feature type="non-terminal residue" evidence="2">
    <location>
        <position position="1"/>
    </location>
</feature>
<proteinExistence type="predicted"/>
<dbReference type="Gene3D" id="2.10.25.10">
    <property type="entry name" value="Laminin"/>
    <property type="match status" value="1"/>
</dbReference>
<evidence type="ECO:0000259" key="1">
    <source>
        <dbReference type="Pfam" id="PF01826"/>
    </source>
</evidence>
<protein>
    <recommendedName>
        <fullName evidence="1">TIL domain-containing protein</fullName>
    </recommendedName>
</protein>
<gene>
    <name evidence="2" type="ORF">TNCT_423501</name>
</gene>
<dbReference type="Proteomes" id="UP000887116">
    <property type="component" value="Unassembled WGS sequence"/>
</dbReference>
<organism evidence="2 3">
    <name type="scientific">Trichonephila clavata</name>
    <name type="common">Joro spider</name>
    <name type="synonym">Nephila clavata</name>
    <dbReference type="NCBI Taxonomy" id="2740835"/>
    <lineage>
        <taxon>Eukaryota</taxon>
        <taxon>Metazoa</taxon>
        <taxon>Ecdysozoa</taxon>
        <taxon>Arthropoda</taxon>
        <taxon>Chelicerata</taxon>
        <taxon>Arachnida</taxon>
        <taxon>Araneae</taxon>
        <taxon>Araneomorphae</taxon>
        <taxon>Entelegynae</taxon>
        <taxon>Araneoidea</taxon>
        <taxon>Nephilidae</taxon>
        <taxon>Trichonephila</taxon>
    </lineage>
</organism>
<name>A0A8X6HEA4_TRICU</name>
<sequence>NCPAGELYSKCNANCQKNCSNWAYDLICPKKCVEGCVCKPGLIRGPDRKCIYWFKCPHDFSPSDSWKIEPLSSDTCDREACVKKCTEEGYALAICRNNKCHCKIIQ</sequence>
<dbReference type="AlphaFoldDB" id="A0A8X6HEA4"/>
<dbReference type="CDD" id="cd19941">
    <property type="entry name" value="TIL"/>
    <property type="match status" value="1"/>
</dbReference>
<dbReference type="Pfam" id="PF01826">
    <property type="entry name" value="TIL"/>
    <property type="match status" value="1"/>
</dbReference>
<dbReference type="OrthoDB" id="6412836at2759"/>
<keyword evidence="3" id="KW-1185">Reference proteome</keyword>
<feature type="domain" description="TIL" evidence="1">
    <location>
        <begin position="2"/>
        <end position="56"/>
    </location>
</feature>
<evidence type="ECO:0000313" key="3">
    <source>
        <dbReference type="Proteomes" id="UP000887116"/>
    </source>
</evidence>
<accession>A0A8X6HEA4</accession>
<dbReference type="SUPFAM" id="SSF57567">
    <property type="entry name" value="Serine protease inhibitors"/>
    <property type="match status" value="1"/>
</dbReference>
<dbReference type="EMBL" id="BMAO01015398">
    <property type="protein sequence ID" value="GFR01474.1"/>
    <property type="molecule type" value="Genomic_DNA"/>
</dbReference>
<dbReference type="InterPro" id="IPR002919">
    <property type="entry name" value="TIL_dom"/>
</dbReference>
<comment type="caution">
    <text evidence="2">The sequence shown here is derived from an EMBL/GenBank/DDBJ whole genome shotgun (WGS) entry which is preliminary data.</text>
</comment>
<dbReference type="InterPro" id="IPR036084">
    <property type="entry name" value="Ser_inhib-like_sf"/>
</dbReference>
<evidence type="ECO:0000313" key="2">
    <source>
        <dbReference type="EMBL" id="GFR01474.1"/>
    </source>
</evidence>